<proteinExistence type="predicted"/>
<organism evidence="5 6">
    <name type="scientific">Aureobasidium pullulans</name>
    <name type="common">Black yeast</name>
    <name type="synonym">Pullularia pullulans</name>
    <dbReference type="NCBI Taxonomy" id="5580"/>
    <lineage>
        <taxon>Eukaryota</taxon>
        <taxon>Fungi</taxon>
        <taxon>Dikarya</taxon>
        <taxon>Ascomycota</taxon>
        <taxon>Pezizomycotina</taxon>
        <taxon>Dothideomycetes</taxon>
        <taxon>Dothideomycetidae</taxon>
        <taxon>Dothideales</taxon>
        <taxon>Saccotheciaceae</taxon>
        <taxon>Aureobasidium</taxon>
    </lineage>
</organism>
<dbReference type="InterPro" id="IPR001487">
    <property type="entry name" value="Bromodomain"/>
</dbReference>
<feature type="compositionally biased region" description="Polar residues" evidence="3">
    <location>
        <begin position="507"/>
        <end position="517"/>
    </location>
</feature>
<feature type="compositionally biased region" description="Low complexity" evidence="3">
    <location>
        <begin position="300"/>
        <end position="316"/>
    </location>
</feature>
<gene>
    <name evidence="5" type="ORF">D6D01_08862</name>
</gene>
<protein>
    <submittedName>
        <fullName evidence="5">Bromodomain-containing protein</fullName>
    </submittedName>
</protein>
<accession>A0A4S9K7G3</accession>
<dbReference type="Pfam" id="PF00439">
    <property type="entry name" value="Bromodomain"/>
    <property type="match status" value="1"/>
</dbReference>
<reference evidence="5 6" key="1">
    <citation type="submission" date="2018-10" db="EMBL/GenBank/DDBJ databases">
        <title>Fifty Aureobasidium pullulans genomes reveal a recombining polyextremotolerant generalist.</title>
        <authorList>
            <person name="Gostincar C."/>
            <person name="Turk M."/>
            <person name="Zajc J."/>
            <person name="Gunde-Cimerman N."/>
        </authorList>
    </citation>
    <scope>NUCLEOTIDE SEQUENCE [LARGE SCALE GENOMIC DNA]</scope>
    <source>
        <strain evidence="5 6">EXF-6604</strain>
    </source>
</reference>
<feature type="compositionally biased region" description="Low complexity" evidence="3">
    <location>
        <begin position="617"/>
        <end position="630"/>
    </location>
</feature>
<feature type="compositionally biased region" description="Low complexity" evidence="3">
    <location>
        <begin position="263"/>
        <end position="273"/>
    </location>
</feature>
<dbReference type="GO" id="GO:0006325">
    <property type="term" value="P:chromatin organization"/>
    <property type="evidence" value="ECO:0007669"/>
    <property type="project" value="UniProtKB-ARBA"/>
</dbReference>
<feature type="compositionally biased region" description="Pro residues" evidence="3">
    <location>
        <begin position="345"/>
        <end position="370"/>
    </location>
</feature>
<feature type="compositionally biased region" description="Low complexity" evidence="3">
    <location>
        <begin position="464"/>
        <end position="473"/>
    </location>
</feature>
<feature type="compositionally biased region" description="Low complexity" evidence="3">
    <location>
        <begin position="704"/>
        <end position="724"/>
    </location>
</feature>
<feature type="compositionally biased region" description="Basic residues" evidence="3">
    <location>
        <begin position="606"/>
        <end position="616"/>
    </location>
</feature>
<dbReference type="EMBL" id="QZBD01000541">
    <property type="protein sequence ID" value="THY11601.1"/>
    <property type="molecule type" value="Genomic_DNA"/>
</dbReference>
<feature type="region of interest" description="Disordered" evidence="3">
    <location>
        <begin position="884"/>
        <end position="920"/>
    </location>
</feature>
<dbReference type="Gene3D" id="1.20.920.10">
    <property type="entry name" value="Bromodomain-like"/>
    <property type="match status" value="1"/>
</dbReference>
<dbReference type="PANTHER" id="PTHR15398">
    <property type="entry name" value="BROMODOMAIN-CONTAINING PROTEIN 8"/>
    <property type="match status" value="1"/>
</dbReference>
<evidence type="ECO:0000256" key="2">
    <source>
        <dbReference type="PROSITE-ProRule" id="PRU00035"/>
    </source>
</evidence>
<dbReference type="Proteomes" id="UP000306584">
    <property type="component" value="Unassembled WGS sequence"/>
</dbReference>
<evidence type="ECO:0000313" key="5">
    <source>
        <dbReference type="EMBL" id="THY11601.1"/>
    </source>
</evidence>
<dbReference type="AlphaFoldDB" id="A0A4S9K7G3"/>
<name>A0A4S9K7G3_AURPU</name>
<feature type="region of interest" description="Disordered" evidence="3">
    <location>
        <begin position="246"/>
        <end position="731"/>
    </location>
</feature>
<feature type="compositionally biased region" description="Basic and acidic residues" evidence="3">
    <location>
        <begin position="575"/>
        <end position="593"/>
    </location>
</feature>
<dbReference type="PANTHER" id="PTHR15398:SF4">
    <property type="entry name" value="BROMODOMAIN-CONTAINING PROTEIN 8 ISOFORM X1"/>
    <property type="match status" value="1"/>
</dbReference>
<evidence type="ECO:0000256" key="3">
    <source>
        <dbReference type="SAM" id="MobiDB-lite"/>
    </source>
</evidence>
<feature type="compositionally biased region" description="Polar residues" evidence="3">
    <location>
        <begin position="676"/>
        <end position="687"/>
    </location>
</feature>
<dbReference type="InterPro" id="IPR036427">
    <property type="entry name" value="Bromodomain-like_sf"/>
</dbReference>
<keyword evidence="1 2" id="KW-0103">Bromodomain</keyword>
<feature type="domain" description="Bromo" evidence="4">
    <location>
        <begin position="754"/>
        <end position="863"/>
    </location>
</feature>
<dbReference type="GO" id="GO:0035267">
    <property type="term" value="C:NuA4 histone acetyltransferase complex"/>
    <property type="evidence" value="ECO:0007669"/>
    <property type="project" value="TreeGrafter"/>
</dbReference>
<feature type="compositionally biased region" description="Low complexity" evidence="3">
    <location>
        <begin position="422"/>
        <end position="436"/>
    </location>
</feature>
<dbReference type="PROSITE" id="PS50014">
    <property type="entry name" value="BROMODOMAIN_2"/>
    <property type="match status" value="1"/>
</dbReference>
<evidence type="ECO:0000259" key="4">
    <source>
        <dbReference type="PROSITE" id="PS50014"/>
    </source>
</evidence>
<comment type="caution">
    <text evidence="5">The sequence shown here is derived from an EMBL/GenBank/DDBJ whole genome shotgun (WGS) entry which is preliminary data.</text>
</comment>
<evidence type="ECO:0000313" key="6">
    <source>
        <dbReference type="Proteomes" id="UP000306584"/>
    </source>
</evidence>
<dbReference type="PRINTS" id="PR00503">
    <property type="entry name" value="BROMODOMAIN"/>
</dbReference>
<feature type="compositionally biased region" description="Basic residues" evidence="3">
    <location>
        <begin position="688"/>
        <end position="703"/>
    </location>
</feature>
<feature type="compositionally biased region" description="Polar residues" evidence="3">
    <location>
        <begin position="636"/>
        <end position="647"/>
    </location>
</feature>
<sequence length="920" mass="100746">MTTCTGIYSTFGPNKIRQAILVDSVANRLRQVHEIMTSLAQHTPLESLLLLQALRGDGLTAVRFGQISEQLKGIPLIRNDPTYDSSRLDEDALKHLCLRLLKDEARNSLDQHEDRKRSQLSPSIPTVEEAAKHTHLIPRLIYRLYTRYREGIVAEIKNDEEKYFTAAREVGEIQRGQWDDRLRSEQAEVTAPTRQSPIDATQKLPTADVVSQSNGAIVATAEQNAPSQVKEPARINRAKIDAVINHDPVATRPNISPTPPLLPSSSQPQQYAPPAVPHRLSTTSLPPLSEMAPESPLPPHMQQSQPSPQLQPTLQSAPGYRVSPVLQQNGFPPQFARPNGQPSPRHSPAPSSPRPVLPLPPGMSLPPQPHSPALSNRGGPAQYPSPNQRLPPVPLQPATRAPHVHTPPTYHQPYPPYPQQPAHPQQQQHQQSQQGYPPRPPHQGGYQLPPFQVAAQDPSRMHQQHLTQQQLRQPPTPARQPIAAPYSPHTPYAYPAAQDPRRAENVNPLNILSSLRQTPRAIISRPGTPVSSARGATWKRERPSMLSRPFFGEIESPAPERITPPPPSRNVSPARTKEISIKAKPTEDHHPQLEQEVSEPTPRPIKSARKSARRNRAPSNASSAIASSVRARTRSQSVASHTGSQTIAAEPSAVSRIVKDEPMTPADLLQEEILQAETSDPPSQQQPKNKRGRFMSNKRKRARSPTPIVPSSPAIPAESSEPEAGQAYGPPLKSKVQAHRNFARISNVIINDITQHKHAGPFQKPVREKDAEGYSDIIKRPQDLKSIKAAITFGSRAINAATSSIDSPAATPSSASASSVVLLDKTADLIPPKAIVNSSQLEKEVLRMFANAVMFNPGNDGIVQDAREMADDIEAKVRDWRQVEGAAANSSVRAANQEDNEDDGVGTGTGTGGDKKRRKL</sequence>
<evidence type="ECO:0000256" key="1">
    <source>
        <dbReference type="ARBA" id="ARBA00023117"/>
    </source>
</evidence>
<dbReference type="SUPFAM" id="SSF47370">
    <property type="entry name" value="Bromodomain"/>
    <property type="match status" value="1"/>
</dbReference>
<dbReference type="SMART" id="SM00297">
    <property type="entry name" value="BROMO"/>
    <property type="match status" value="1"/>
</dbReference>